<dbReference type="EMBL" id="JABWDY010037287">
    <property type="protein sequence ID" value="KAF5180538.1"/>
    <property type="molecule type" value="Genomic_DNA"/>
</dbReference>
<evidence type="ECO:0000256" key="2">
    <source>
        <dbReference type="SAM" id="Coils"/>
    </source>
</evidence>
<accession>A0A7J6V7B0</accession>
<feature type="zinc finger region" description="C3H1-type" evidence="1">
    <location>
        <begin position="3"/>
        <end position="28"/>
    </location>
</feature>
<keyword evidence="1" id="KW-0863">Zinc-finger</keyword>
<organism evidence="5 6">
    <name type="scientific">Thalictrum thalictroides</name>
    <name type="common">Rue-anemone</name>
    <name type="synonym">Anemone thalictroides</name>
    <dbReference type="NCBI Taxonomy" id="46969"/>
    <lineage>
        <taxon>Eukaryota</taxon>
        <taxon>Viridiplantae</taxon>
        <taxon>Streptophyta</taxon>
        <taxon>Embryophyta</taxon>
        <taxon>Tracheophyta</taxon>
        <taxon>Spermatophyta</taxon>
        <taxon>Magnoliopsida</taxon>
        <taxon>Ranunculales</taxon>
        <taxon>Ranunculaceae</taxon>
        <taxon>Thalictroideae</taxon>
        <taxon>Thalictrum</taxon>
    </lineage>
</organism>
<evidence type="ECO:0000313" key="5">
    <source>
        <dbReference type="EMBL" id="KAF5180538.1"/>
    </source>
</evidence>
<dbReference type="InterPro" id="IPR000571">
    <property type="entry name" value="Znf_CCCH"/>
</dbReference>
<sequence>MVFKTKLCVLYQRGECSRQNCSFAHGDFELRRFSSGSASFNGGNISVHYYISHKFSWNDRREYRGSDLRDKLERRRSPQRQYSPENDVRGRHTLHGHKQLQYTQGYNTSRSPSRSGKGHRKKTHLDGRSDISGTLKVSDGGDGNKERKAIFSSAKVALEEQLKQVQFDCDMLESRKDELEIHLARKDQEAESLISRIEELETQLNKEQEDCKRTTSMIKKFIKVHSRYSEAQEELKRSKSRLHKLGDQFAANASRPNANDEDSGVNLVSEGEPNVDNLISPRNLRQHHPSQSKKRPRDSHDASEEARTAPESGEFIKVDVLATQSNYSCRESDGLYKKGNRSDCHRPSAYEESNIKRRKNESLSFAPGEKVKGLESGHALPPTCMAAHAVDDVIDVIEMEKIEVVGATPTVFEKRTTRERTILPYLPPPPPLPAALKSVYKQYEDEDVDVDVEELDMEGHDVDISNEVDIEQL</sequence>
<feature type="region of interest" description="Disordered" evidence="3">
    <location>
        <begin position="68"/>
        <end position="144"/>
    </location>
</feature>
<dbReference type="PANTHER" id="PTHR38160:SF1">
    <property type="entry name" value="ZINC FINGER CCCH DOMAIN-CONTAINING PROTEIN 40"/>
    <property type="match status" value="1"/>
</dbReference>
<dbReference type="AlphaFoldDB" id="A0A7J6V7B0"/>
<dbReference type="Gene3D" id="4.10.1000.10">
    <property type="entry name" value="Zinc finger, CCCH-type"/>
    <property type="match status" value="1"/>
</dbReference>
<keyword evidence="6" id="KW-1185">Reference proteome</keyword>
<feature type="coiled-coil region" evidence="2">
    <location>
        <begin position="155"/>
        <end position="248"/>
    </location>
</feature>
<dbReference type="GO" id="GO:0008270">
    <property type="term" value="F:zinc ion binding"/>
    <property type="evidence" value="ECO:0007669"/>
    <property type="project" value="UniProtKB-KW"/>
</dbReference>
<dbReference type="OrthoDB" id="665283at2759"/>
<feature type="compositionally biased region" description="Basic residues" evidence="3">
    <location>
        <begin position="284"/>
        <end position="297"/>
    </location>
</feature>
<evidence type="ECO:0000313" key="6">
    <source>
        <dbReference type="Proteomes" id="UP000554482"/>
    </source>
</evidence>
<name>A0A7J6V7B0_THATH</name>
<proteinExistence type="predicted"/>
<keyword evidence="1" id="KW-0479">Metal-binding</keyword>
<keyword evidence="2" id="KW-0175">Coiled coil</keyword>
<dbReference type="PANTHER" id="PTHR38160">
    <property type="entry name" value="ZINC FINGER CCCH DOMAIN-CONTAINING PROTEIN 40"/>
    <property type="match status" value="1"/>
</dbReference>
<dbReference type="InterPro" id="IPR045868">
    <property type="entry name" value="Znf_C3H13/40"/>
</dbReference>
<comment type="caution">
    <text evidence="5">The sequence shown here is derived from an EMBL/GenBank/DDBJ whole genome shotgun (WGS) entry which is preliminary data.</text>
</comment>
<reference evidence="5 6" key="1">
    <citation type="submission" date="2020-06" db="EMBL/GenBank/DDBJ databases">
        <title>Transcriptomic and genomic resources for Thalictrum thalictroides and T. hernandezii: Facilitating candidate gene discovery in an emerging model plant lineage.</title>
        <authorList>
            <person name="Arias T."/>
            <person name="Riano-Pachon D.M."/>
            <person name="Di Stilio V.S."/>
        </authorList>
    </citation>
    <scope>NUCLEOTIDE SEQUENCE [LARGE SCALE GENOMIC DNA]</scope>
    <source>
        <strain evidence="6">cv. WT478/WT964</strain>
        <tissue evidence="5">Leaves</tissue>
    </source>
</reference>
<dbReference type="PROSITE" id="PS50103">
    <property type="entry name" value="ZF_C3H1"/>
    <property type="match status" value="1"/>
</dbReference>
<feature type="compositionally biased region" description="Polar residues" evidence="3">
    <location>
        <begin position="100"/>
        <end position="114"/>
    </location>
</feature>
<evidence type="ECO:0000256" key="3">
    <source>
        <dbReference type="SAM" id="MobiDB-lite"/>
    </source>
</evidence>
<feature type="domain" description="C3H1-type" evidence="4">
    <location>
        <begin position="3"/>
        <end position="28"/>
    </location>
</feature>
<dbReference type="Proteomes" id="UP000554482">
    <property type="component" value="Unassembled WGS sequence"/>
</dbReference>
<evidence type="ECO:0000256" key="1">
    <source>
        <dbReference type="PROSITE-ProRule" id="PRU00723"/>
    </source>
</evidence>
<protein>
    <submittedName>
        <fullName evidence="5">Zinc finger CCCH domain-containing protein</fullName>
    </submittedName>
</protein>
<feature type="compositionally biased region" description="Basic and acidic residues" evidence="3">
    <location>
        <begin position="298"/>
        <end position="308"/>
    </location>
</feature>
<keyword evidence="1" id="KW-0862">Zinc</keyword>
<feature type="region of interest" description="Disordered" evidence="3">
    <location>
        <begin position="248"/>
        <end position="313"/>
    </location>
</feature>
<evidence type="ECO:0000259" key="4">
    <source>
        <dbReference type="PROSITE" id="PS50103"/>
    </source>
</evidence>
<gene>
    <name evidence="5" type="ORF">FRX31_029875</name>
</gene>